<keyword evidence="2" id="KW-0067">ATP-binding</keyword>
<evidence type="ECO:0000256" key="2">
    <source>
        <dbReference type="ARBA" id="ARBA00022840"/>
    </source>
</evidence>
<organism evidence="3 4">
    <name type="scientific">Limulus polyphemus</name>
    <name type="common">Atlantic horseshoe crab</name>
    <dbReference type="NCBI Taxonomy" id="6850"/>
    <lineage>
        <taxon>Eukaryota</taxon>
        <taxon>Metazoa</taxon>
        <taxon>Ecdysozoa</taxon>
        <taxon>Arthropoda</taxon>
        <taxon>Chelicerata</taxon>
        <taxon>Merostomata</taxon>
        <taxon>Xiphosura</taxon>
        <taxon>Limulidae</taxon>
        <taxon>Limulus</taxon>
    </lineage>
</organism>
<dbReference type="RefSeq" id="XP_022236382.1">
    <property type="nucleotide sequence ID" value="XM_022380674.1"/>
</dbReference>
<evidence type="ECO:0000256" key="1">
    <source>
        <dbReference type="ARBA" id="ARBA00022741"/>
    </source>
</evidence>
<evidence type="ECO:0000313" key="3">
    <source>
        <dbReference type="Proteomes" id="UP000694941"/>
    </source>
</evidence>
<sequence>MIQEPYYTIAFLLTHLLGFDKVTNVDDVEKEIENILQDVSTNYPLALLNGLFHFKFPIDENIKHMNEQLRDSCTRKLLGLLIKKCLPQKPSLIVVDDAHFMDDSSWDVILEELSVQNSLILLAQLPSADDFPTQNCRVVQLQPLDSGFTAGVCCQLLNVIGIHQELERLLIKHGKGNPSWLEELLLFLKEDNVIQLVRIDNIPQDRLNSEFVYLKRKLLKMNADKELGQEMQSSAELNVKKVCDITPGKSLTSVNIPLSTQDMVLQRMNNLNPTEMLVLKKSAVFGMHIERHVLEDICSDASKKQVATILQLFIDHHILQCGTNKVNQKDDRSVFVREQTKCTCEQFPEDPKIGWCRNLMFYSAVVQDTIYQSLTKDLRAKLHLEVAEKLSTMGMNCFTCWRRNTLAEMRDSHKLLAKSDIVQNQQERYVEIIEMNSVARLNIFQ</sequence>
<dbReference type="PANTHER" id="PTHR16305:SF28">
    <property type="entry name" value="GUANYLATE CYCLASE DOMAIN-CONTAINING PROTEIN"/>
    <property type="match status" value="1"/>
</dbReference>
<accession>A0ABM1RYC7</accession>
<keyword evidence="1" id="KW-0547">Nucleotide-binding</keyword>
<dbReference type="PANTHER" id="PTHR16305">
    <property type="entry name" value="TESTICULAR SOLUBLE ADENYLYL CYCLASE"/>
    <property type="match status" value="1"/>
</dbReference>
<proteinExistence type="predicted"/>
<name>A0ABM1RYC7_LIMPO</name>
<feature type="non-terminal residue" evidence="4">
    <location>
        <position position="445"/>
    </location>
</feature>
<dbReference type="GeneID" id="111083928"/>
<protein>
    <submittedName>
        <fullName evidence="4">Adenylate cyclase type 10-like</fullName>
    </submittedName>
</protein>
<gene>
    <name evidence="4" type="primary">LOC111083928</name>
</gene>
<dbReference type="SUPFAM" id="SSF52540">
    <property type="entry name" value="P-loop containing nucleoside triphosphate hydrolases"/>
    <property type="match status" value="1"/>
</dbReference>
<keyword evidence="3" id="KW-1185">Reference proteome</keyword>
<dbReference type="Proteomes" id="UP000694941">
    <property type="component" value="Unplaced"/>
</dbReference>
<evidence type="ECO:0000313" key="4">
    <source>
        <dbReference type="RefSeq" id="XP_022236382.1"/>
    </source>
</evidence>
<reference evidence="4" key="1">
    <citation type="submission" date="2025-08" db="UniProtKB">
        <authorList>
            <consortium name="RefSeq"/>
        </authorList>
    </citation>
    <scope>IDENTIFICATION</scope>
    <source>
        <tissue evidence="4">Muscle</tissue>
    </source>
</reference>
<dbReference type="InterPro" id="IPR027417">
    <property type="entry name" value="P-loop_NTPase"/>
</dbReference>